<dbReference type="PROSITE" id="PS01124">
    <property type="entry name" value="HTH_ARAC_FAMILY_2"/>
    <property type="match status" value="1"/>
</dbReference>
<gene>
    <name evidence="7" type="ORF">AEA09_04175</name>
</gene>
<dbReference type="Gene3D" id="3.40.50.2300">
    <property type="match status" value="1"/>
</dbReference>
<dbReference type="Proteomes" id="UP000050668">
    <property type="component" value="Unassembled WGS sequence"/>
</dbReference>
<keyword evidence="2" id="KW-0238">DNA-binding</keyword>
<dbReference type="PRINTS" id="PR00032">
    <property type="entry name" value="HTHARAC"/>
</dbReference>
<dbReference type="InterPro" id="IPR020449">
    <property type="entry name" value="Tscrpt_reg_AraC-type_HTH"/>
</dbReference>
<dbReference type="InterPro" id="IPR001789">
    <property type="entry name" value="Sig_transdc_resp-reg_receiver"/>
</dbReference>
<keyword evidence="3" id="KW-0804">Transcription</keyword>
<organism evidence="7 8">
    <name type="scientific">Lysinibacillus contaminans</name>
    <dbReference type="NCBI Taxonomy" id="1293441"/>
    <lineage>
        <taxon>Bacteria</taxon>
        <taxon>Bacillati</taxon>
        <taxon>Bacillota</taxon>
        <taxon>Bacilli</taxon>
        <taxon>Bacillales</taxon>
        <taxon>Bacillaceae</taxon>
        <taxon>Lysinibacillus</taxon>
    </lineage>
</organism>
<evidence type="ECO:0000313" key="7">
    <source>
        <dbReference type="EMBL" id="KOS67828.1"/>
    </source>
</evidence>
<feature type="modified residue" description="4-aspartylphosphate" evidence="4">
    <location>
        <position position="60"/>
    </location>
</feature>
<dbReference type="SMART" id="SM00448">
    <property type="entry name" value="REC"/>
    <property type="match status" value="1"/>
</dbReference>
<dbReference type="InterPro" id="IPR009057">
    <property type="entry name" value="Homeodomain-like_sf"/>
</dbReference>
<evidence type="ECO:0000256" key="2">
    <source>
        <dbReference type="ARBA" id="ARBA00023125"/>
    </source>
</evidence>
<comment type="caution">
    <text evidence="7">The sequence shown here is derived from an EMBL/GenBank/DDBJ whole genome shotgun (WGS) entry which is preliminary data.</text>
</comment>
<keyword evidence="8" id="KW-1185">Reference proteome</keyword>
<dbReference type="RefSeq" id="WP_053582640.1">
    <property type="nucleotide sequence ID" value="NZ_LGRV01000003.1"/>
</dbReference>
<accession>A0ABR5JYW7</accession>
<sequence>MNGNIKVVIVDDESRIRQGIERLVLNNGDEWEVVGTYMNGLECLQDIEARNLHFDVLFTDMKMPVMSGLELLARLNEMTGKSYRSVVVSGYDDFEFIQSAMREGAMDYLLKPVDRQEMKKCLNKIKATVLKNGTASQTNVKNISIELATQWIQDHLGEVITIEKIAAQVFMNPTYFSEYFKRKTGITVLDYVTKKRMEKALNLLQSTNMKVYAISETIGYNDTKYFSRLFKKHYGLLPSQLRNN</sequence>
<keyword evidence="1" id="KW-0805">Transcription regulation</keyword>
<dbReference type="InterPro" id="IPR018062">
    <property type="entry name" value="HTH_AraC-typ_CS"/>
</dbReference>
<name>A0ABR5JYW7_9BACI</name>
<evidence type="ECO:0000256" key="1">
    <source>
        <dbReference type="ARBA" id="ARBA00023015"/>
    </source>
</evidence>
<dbReference type="Gene3D" id="1.10.10.60">
    <property type="entry name" value="Homeodomain-like"/>
    <property type="match status" value="2"/>
</dbReference>
<dbReference type="PANTHER" id="PTHR43280:SF2">
    <property type="entry name" value="HTH-TYPE TRANSCRIPTIONAL REGULATOR EXSA"/>
    <property type="match status" value="1"/>
</dbReference>
<dbReference type="CDD" id="cd17536">
    <property type="entry name" value="REC_YesN-like"/>
    <property type="match status" value="1"/>
</dbReference>
<dbReference type="InterPro" id="IPR018060">
    <property type="entry name" value="HTH_AraC"/>
</dbReference>
<dbReference type="SUPFAM" id="SSF46689">
    <property type="entry name" value="Homeodomain-like"/>
    <property type="match status" value="2"/>
</dbReference>
<feature type="domain" description="HTH araC/xylS-type" evidence="5">
    <location>
        <begin position="146"/>
        <end position="244"/>
    </location>
</feature>
<evidence type="ECO:0000256" key="3">
    <source>
        <dbReference type="ARBA" id="ARBA00023163"/>
    </source>
</evidence>
<evidence type="ECO:0008006" key="9">
    <source>
        <dbReference type="Google" id="ProtNLM"/>
    </source>
</evidence>
<proteinExistence type="predicted"/>
<protein>
    <recommendedName>
        <fullName evidence="9">AraC family transcriptional regulator</fullName>
    </recommendedName>
</protein>
<keyword evidence="4" id="KW-0597">Phosphoprotein</keyword>
<dbReference type="PANTHER" id="PTHR43280">
    <property type="entry name" value="ARAC-FAMILY TRANSCRIPTIONAL REGULATOR"/>
    <property type="match status" value="1"/>
</dbReference>
<evidence type="ECO:0000259" key="5">
    <source>
        <dbReference type="PROSITE" id="PS01124"/>
    </source>
</evidence>
<dbReference type="PROSITE" id="PS50110">
    <property type="entry name" value="RESPONSE_REGULATORY"/>
    <property type="match status" value="1"/>
</dbReference>
<dbReference type="SMART" id="SM00342">
    <property type="entry name" value="HTH_ARAC"/>
    <property type="match status" value="1"/>
</dbReference>
<evidence type="ECO:0000259" key="6">
    <source>
        <dbReference type="PROSITE" id="PS50110"/>
    </source>
</evidence>
<dbReference type="Pfam" id="PF00072">
    <property type="entry name" value="Response_reg"/>
    <property type="match status" value="1"/>
</dbReference>
<dbReference type="PROSITE" id="PS00041">
    <property type="entry name" value="HTH_ARAC_FAMILY_1"/>
    <property type="match status" value="1"/>
</dbReference>
<reference evidence="8" key="1">
    <citation type="submission" date="2015-07" db="EMBL/GenBank/DDBJ databases">
        <title>Fjat-14205 dsm 2895.</title>
        <authorList>
            <person name="Liu B."/>
            <person name="Wang J."/>
            <person name="Zhu Y."/>
            <person name="Liu G."/>
            <person name="Chen Q."/>
            <person name="Chen Z."/>
            <person name="Lan J."/>
            <person name="Che J."/>
            <person name="Ge C."/>
            <person name="Shi H."/>
            <person name="Pan Z."/>
            <person name="Liu X."/>
        </authorList>
    </citation>
    <scope>NUCLEOTIDE SEQUENCE [LARGE SCALE GENOMIC DNA]</scope>
    <source>
        <strain evidence="8">DSM 25560</strain>
    </source>
</reference>
<dbReference type="SUPFAM" id="SSF52172">
    <property type="entry name" value="CheY-like"/>
    <property type="match status" value="1"/>
</dbReference>
<dbReference type="InterPro" id="IPR011006">
    <property type="entry name" value="CheY-like_superfamily"/>
</dbReference>
<dbReference type="Pfam" id="PF12833">
    <property type="entry name" value="HTH_18"/>
    <property type="match status" value="1"/>
</dbReference>
<evidence type="ECO:0000256" key="4">
    <source>
        <dbReference type="PROSITE-ProRule" id="PRU00169"/>
    </source>
</evidence>
<feature type="domain" description="Response regulatory" evidence="6">
    <location>
        <begin position="6"/>
        <end position="126"/>
    </location>
</feature>
<evidence type="ECO:0000313" key="8">
    <source>
        <dbReference type="Proteomes" id="UP000050668"/>
    </source>
</evidence>
<dbReference type="EMBL" id="LGRV01000003">
    <property type="protein sequence ID" value="KOS67828.1"/>
    <property type="molecule type" value="Genomic_DNA"/>
</dbReference>